<dbReference type="SUPFAM" id="SSF53807">
    <property type="entry name" value="Helical backbone' metal receptor"/>
    <property type="match status" value="1"/>
</dbReference>
<gene>
    <name evidence="6" type="ORF">ACFQEV_06105</name>
</gene>
<dbReference type="AlphaFoldDB" id="A0ABD5U0E9"/>
<evidence type="ECO:0000259" key="5">
    <source>
        <dbReference type="Pfam" id="PF01497"/>
    </source>
</evidence>
<dbReference type="Gene3D" id="3.40.50.1980">
    <property type="entry name" value="Nitrogenase molybdenum iron protein domain"/>
    <property type="match status" value="2"/>
</dbReference>
<feature type="domain" description="Fe/B12 periplasmic-binding" evidence="5">
    <location>
        <begin position="201"/>
        <end position="349"/>
    </location>
</feature>
<dbReference type="Proteomes" id="UP001596408">
    <property type="component" value="Unassembled WGS sequence"/>
</dbReference>
<dbReference type="RefSeq" id="WP_379693662.1">
    <property type="nucleotide sequence ID" value="NZ_JBHSXH010000009.1"/>
</dbReference>
<dbReference type="Pfam" id="PF01497">
    <property type="entry name" value="Peripla_BP_2"/>
    <property type="match status" value="1"/>
</dbReference>
<keyword evidence="2" id="KW-0813">Transport</keyword>
<dbReference type="InterPro" id="IPR002491">
    <property type="entry name" value="ABC_transptr_periplasmic_BD"/>
</dbReference>
<reference evidence="6 7" key="1">
    <citation type="journal article" date="2019" name="Int. J. Syst. Evol. Microbiol.">
        <title>The Global Catalogue of Microorganisms (GCM) 10K type strain sequencing project: providing services to taxonomists for standard genome sequencing and annotation.</title>
        <authorList>
            <consortium name="The Broad Institute Genomics Platform"/>
            <consortium name="The Broad Institute Genome Sequencing Center for Infectious Disease"/>
            <person name="Wu L."/>
            <person name="Ma J."/>
        </authorList>
    </citation>
    <scope>NUCLEOTIDE SEQUENCE [LARGE SCALE GENOMIC DNA]</scope>
    <source>
        <strain evidence="6 7">YIM 94188</strain>
    </source>
</reference>
<proteinExistence type="predicted"/>
<name>A0ABD5U0E9_9EURY</name>
<evidence type="ECO:0000256" key="3">
    <source>
        <dbReference type="ARBA" id="ARBA00022729"/>
    </source>
</evidence>
<evidence type="ECO:0000256" key="1">
    <source>
        <dbReference type="ARBA" id="ARBA00004196"/>
    </source>
</evidence>
<evidence type="ECO:0000256" key="4">
    <source>
        <dbReference type="SAM" id="MobiDB-lite"/>
    </source>
</evidence>
<feature type="compositionally biased region" description="Low complexity" evidence="4">
    <location>
        <begin position="38"/>
        <end position="55"/>
    </location>
</feature>
<feature type="region of interest" description="Disordered" evidence="4">
    <location>
        <begin position="33"/>
        <end position="64"/>
    </location>
</feature>
<dbReference type="InterPro" id="IPR051313">
    <property type="entry name" value="Bact_iron-sidero_bind"/>
</dbReference>
<dbReference type="PROSITE" id="PS51257">
    <property type="entry name" value="PROKAR_LIPOPROTEIN"/>
    <property type="match status" value="1"/>
</dbReference>
<protein>
    <submittedName>
        <fullName evidence="6">ABC transporter substrate-binding protein</fullName>
    </submittedName>
</protein>
<comment type="subcellular location">
    <subcellularLocation>
        <location evidence="1">Cell envelope</location>
    </subcellularLocation>
</comment>
<evidence type="ECO:0000313" key="6">
    <source>
        <dbReference type="EMBL" id="MFC6824569.1"/>
    </source>
</evidence>
<keyword evidence="3" id="KW-0732">Signal</keyword>
<evidence type="ECO:0000256" key="2">
    <source>
        <dbReference type="ARBA" id="ARBA00022448"/>
    </source>
</evidence>
<sequence length="397" mass="43207">MEPESRGRETVTRRDYVKYGGALVGGGLLSGCTGGTGSESSGTPTGAETGTDASGETGGGTTAAADSYSVSMEPVGEVEFGSVPEAWVPYTGDYADMGVALGRADGLSAIGVRARFGAHLYEELPGVSVDKGELTQLWQDGTGKEVYYELDADVHLTDPNFMVNRLGWSREDVDEIATNVGPFFGNTIFSRAYDWHDYADYTMYEAFEKVAAVFRERERYEAFAAYHDEVLADVQSRLPEETPDIAVLYPADVPPESFYPYLVGGGTQSKHWNDLNVGDALAANDVTDAQAGGGTIDYETLLEIDPDALAIRLQGEITDEYFEENIASHLRDHDVASELAAVKNDRVIYGGLTYQGPIIHLFQLERAARGLYPEEFGDETLFDRQRVADIVTGEFRA</sequence>
<dbReference type="EMBL" id="JBHSXH010000009">
    <property type="protein sequence ID" value="MFC6824569.1"/>
    <property type="molecule type" value="Genomic_DNA"/>
</dbReference>
<dbReference type="PANTHER" id="PTHR30532">
    <property type="entry name" value="IRON III DICITRATE-BINDING PERIPLASMIC PROTEIN"/>
    <property type="match status" value="1"/>
</dbReference>
<dbReference type="PANTHER" id="PTHR30532:SF1">
    <property type="entry name" value="IRON(3+)-HYDROXAMATE-BINDING PROTEIN FHUD"/>
    <property type="match status" value="1"/>
</dbReference>
<keyword evidence="7" id="KW-1185">Reference proteome</keyword>
<accession>A0ABD5U0E9</accession>
<organism evidence="6 7">
    <name type="scientific">Halopelagius fulvigenes</name>
    <dbReference type="NCBI Taxonomy" id="1198324"/>
    <lineage>
        <taxon>Archaea</taxon>
        <taxon>Methanobacteriati</taxon>
        <taxon>Methanobacteriota</taxon>
        <taxon>Stenosarchaea group</taxon>
        <taxon>Halobacteria</taxon>
        <taxon>Halobacteriales</taxon>
        <taxon>Haloferacaceae</taxon>
    </lineage>
</organism>
<comment type="caution">
    <text evidence="6">The sequence shown here is derived from an EMBL/GenBank/DDBJ whole genome shotgun (WGS) entry which is preliminary data.</text>
</comment>
<evidence type="ECO:0000313" key="7">
    <source>
        <dbReference type="Proteomes" id="UP001596408"/>
    </source>
</evidence>